<comment type="subcellular location">
    <subcellularLocation>
        <location evidence="1">Nucleus</location>
    </subcellularLocation>
</comment>
<keyword evidence="7" id="KW-0238">DNA-binding</keyword>
<evidence type="ECO:0000256" key="4">
    <source>
        <dbReference type="ARBA" id="ARBA00022771"/>
    </source>
</evidence>
<dbReference type="PROSITE" id="PS00028">
    <property type="entry name" value="ZINC_FINGER_C2H2_1"/>
    <property type="match status" value="3"/>
</dbReference>
<feature type="domain" description="C2H2-type" evidence="12">
    <location>
        <begin position="186"/>
        <end position="213"/>
    </location>
</feature>
<dbReference type="PANTHER" id="PTHR24394:SF29">
    <property type="entry name" value="MYONEURIN"/>
    <property type="match status" value="1"/>
</dbReference>
<feature type="compositionally biased region" description="Acidic residues" evidence="11">
    <location>
        <begin position="384"/>
        <end position="409"/>
    </location>
</feature>
<proteinExistence type="predicted"/>
<evidence type="ECO:0000256" key="5">
    <source>
        <dbReference type="ARBA" id="ARBA00022833"/>
    </source>
</evidence>
<dbReference type="PANTHER" id="PTHR24394">
    <property type="entry name" value="ZINC FINGER PROTEIN"/>
    <property type="match status" value="1"/>
</dbReference>
<keyword evidence="6" id="KW-0805">Transcription regulation</keyword>
<dbReference type="InterPro" id="IPR036236">
    <property type="entry name" value="Znf_C2H2_sf"/>
</dbReference>
<comment type="caution">
    <text evidence="13">The sequence shown here is derived from an EMBL/GenBank/DDBJ whole genome shotgun (WGS) entry which is preliminary data.</text>
</comment>
<keyword evidence="8" id="KW-0804">Transcription</keyword>
<sequence length="409" mass="46858">MNEEAEPFGGCDILEPDHDTKANGMGGPPPKIAKIEHEESAVSSTSTPLVRIVKKTQMYLAPHGFSKTVTIDEDDTRKGVFIFRYRIHHHSPQVRGSGARQLTKLTLRIGKKQMTFKVTDIPPQTQQEYSGGTIVFLSDWEWGNRLDHSEATVLYEKKRCGQCNRAFNTMEEIRRHISDAHSFRPFPCNYCTRSFSTKGEYMAHMRDHATDDRPHECPVCSKRFRHGTNLNQHIKLHATGNRHFCNMCGKCFRTNDELATHHTRCLAMSEGEGTSAGSIGADGRLLRYECSYCGKPLHTGEKPYVCQVCNKTFRDCITFLFFSSGLRKHETNHYCSPMRMNELRGKVMEEGRGASYEEEEEEEDEEEEIADQSRVHLMSQIEMGDGEMEEVEEEIVEEGEIPMEEDYYM</sequence>
<organism evidence="13 14">
    <name type="scientific">Pristionchus fissidentatus</name>
    <dbReference type="NCBI Taxonomy" id="1538716"/>
    <lineage>
        <taxon>Eukaryota</taxon>
        <taxon>Metazoa</taxon>
        <taxon>Ecdysozoa</taxon>
        <taxon>Nematoda</taxon>
        <taxon>Chromadorea</taxon>
        <taxon>Rhabditida</taxon>
        <taxon>Rhabditina</taxon>
        <taxon>Diplogasteromorpha</taxon>
        <taxon>Diplogasteroidea</taxon>
        <taxon>Neodiplogasteridae</taxon>
        <taxon>Pristionchus</taxon>
    </lineage>
</organism>
<feature type="domain" description="C2H2-type" evidence="12">
    <location>
        <begin position="243"/>
        <end position="274"/>
    </location>
</feature>
<evidence type="ECO:0000259" key="12">
    <source>
        <dbReference type="PROSITE" id="PS50157"/>
    </source>
</evidence>
<evidence type="ECO:0000256" key="3">
    <source>
        <dbReference type="ARBA" id="ARBA00022737"/>
    </source>
</evidence>
<protein>
    <recommendedName>
        <fullName evidence="12">C2H2-type domain-containing protein</fullName>
    </recommendedName>
</protein>
<feature type="region of interest" description="Disordered" evidence="11">
    <location>
        <begin position="350"/>
        <end position="409"/>
    </location>
</feature>
<evidence type="ECO:0000256" key="9">
    <source>
        <dbReference type="ARBA" id="ARBA00023242"/>
    </source>
</evidence>
<dbReference type="PROSITE" id="PS50157">
    <property type="entry name" value="ZINC_FINGER_C2H2_2"/>
    <property type="match status" value="4"/>
</dbReference>
<dbReference type="Proteomes" id="UP001432322">
    <property type="component" value="Unassembled WGS sequence"/>
</dbReference>
<dbReference type="FunFam" id="3.30.160.60:FF:000325">
    <property type="entry name" value="ZFP90 zinc finger protein"/>
    <property type="match status" value="1"/>
</dbReference>
<evidence type="ECO:0000313" key="13">
    <source>
        <dbReference type="EMBL" id="GMT14139.1"/>
    </source>
</evidence>
<dbReference type="Pfam" id="PF05605">
    <property type="entry name" value="zf-Di19"/>
    <property type="match status" value="1"/>
</dbReference>
<evidence type="ECO:0000256" key="11">
    <source>
        <dbReference type="SAM" id="MobiDB-lite"/>
    </source>
</evidence>
<reference evidence="13" key="1">
    <citation type="submission" date="2023-10" db="EMBL/GenBank/DDBJ databases">
        <title>Genome assembly of Pristionchus species.</title>
        <authorList>
            <person name="Yoshida K."/>
            <person name="Sommer R.J."/>
        </authorList>
    </citation>
    <scope>NUCLEOTIDE SEQUENCE</scope>
    <source>
        <strain evidence="13">RS5133</strain>
    </source>
</reference>
<evidence type="ECO:0000256" key="6">
    <source>
        <dbReference type="ARBA" id="ARBA00023015"/>
    </source>
</evidence>
<keyword evidence="4 10" id="KW-0863">Zinc-finger</keyword>
<keyword evidence="2" id="KW-0479">Metal-binding</keyword>
<dbReference type="GO" id="GO:0003677">
    <property type="term" value="F:DNA binding"/>
    <property type="evidence" value="ECO:0007669"/>
    <property type="project" value="UniProtKB-KW"/>
</dbReference>
<keyword evidence="5" id="KW-0862">Zinc</keyword>
<dbReference type="InterPro" id="IPR008598">
    <property type="entry name" value="Di19_Zn-bd"/>
</dbReference>
<dbReference type="Gene3D" id="3.30.160.60">
    <property type="entry name" value="Classic Zinc Finger"/>
    <property type="match status" value="3"/>
</dbReference>
<feature type="domain" description="C2H2-type" evidence="12">
    <location>
        <begin position="215"/>
        <end position="242"/>
    </location>
</feature>
<feature type="compositionally biased region" description="Acidic residues" evidence="11">
    <location>
        <begin position="356"/>
        <end position="370"/>
    </location>
</feature>
<dbReference type="SMART" id="SM00355">
    <property type="entry name" value="ZnF_C2H2"/>
    <property type="match status" value="5"/>
</dbReference>
<dbReference type="FunFam" id="3.30.160.60:FF:000100">
    <property type="entry name" value="Zinc finger 45-like"/>
    <property type="match status" value="1"/>
</dbReference>
<evidence type="ECO:0000256" key="8">
    <source>
        <dbReference type="ARBA" id="ARBA00023163"/>
    </source>
</evidence>
<keyword evidence="9" id="KW-0539">Nucleus</keyword>
<dbReference type="GO" id="GO:0008270">
    <property type="term" value="F:zinc ion binding"/>
    <property type="evidence" value="ECO:0007669"/>
    <property type="project" value="UniProtKB-KW"/>
</dbReference>
<keyword evidence="14" id="KW-1185">Reference proteome</keyword>
<dbReference type="Pfam" id="PF00096">
    <property type="entry name" value="zf-C2H2"/>
    <property type="match status" value="1"/>
</dbReference>
<dbReference type="AlphaFoldDB" id="A0AAV5V8A4"/>
<dbReference type="InterPro" id="IPR013087">
    <property type="entry name" value="Znf_C2H2_type"/>
</dbReference>
<evidence type="ECO:0000256" key="1">
    <source>
        <dbReference type="ARBA" id="ARBA00004123"/>
    </source>
</evidence>
<dbReference type="SUPFAM" id="SSF57667">
    <property type="entry name" value="beta-beta-alpha zinc fingers"/>
    <property type="match status" value="3"/>
</dbReference>
<dbReference type="GO" id="GO:0000981">
    <property type="term" value="F:DNA-binding transcription factor activity, RNA polymerase II-specific"/>
    <property type="evidence" value="ECO:0007669"/>
    <property type="project" value="TreeGrafter"/>
</dbReference>
<evidence type="ECO:0000256" key="7">
    <source>
        <dbReference type="ARBA" id="ARBA00023125"/>
    </source>
</evidence>
<name>A0AAV5V8A4_9BILA</name>
<accession>A0AAV5V8A4</accession>
<evidence type="ECO:0000256" key="10">
    <source>
        <dbReference type="PROSITE-ProRule" id="PRU00042"/>
    </source>
</evidence>
<feature type="domain" description="C2H2-type" evidence="12">
    <location>
        <begin position="158"/>
        <end position="182"/>
    </location>
</feature>
<evidence type="ECO:0000313" key="14">
    <source>
        <dbReference type="Proteomes" id="UP001432322"/>
    </source>
</evidence>
<feature type="region of interest" description="Disordered" evidence="11">
    <location>
        <begin position="1"/>
        <end position="27"/>
    </location>
</feature>
<gene>
    <name evidence="13" type="ORF">PFISCL1PPCAC_5436</name>
</gene>
<dbReference type="EMBL" id="BTSY01000002">
    <property type="protein sequence ID" value="GMT14139.1"/>
    <property type="molecule type" value="Genomic_DNA"/>
</dbReference>
<keyword evidence="3" id="KW-0677">Repeat</keyword>
<dbReference type="GO" id="GO:0005634">
    <property type="term" value="C:nucleus"/>
    <property type="evidence" value="ECO:0007669"/>
    <property type="project" value="UniProtKB-SubCell"/>
</dbReference>
<evidence type="ECO:0000256" key="2">
    <source>
        <dbReference type="ARBA" id="ARBA00022723"/>
    </source>
</evidence>